<dbReference type="InterPro" id="IPR003311">
    <property type="entry name" value="AUX_IAA"/>
</dbReference>
<dbReference type="Gramene" id="Vigun07g170700.1.v1.2">
    <property type="protein sequence ID" value="Vigun07g170700.1.v1.2"/>
    <property type="gene ID" value="Vigun07g170700.v1.2"/>
</dbReference>
<keyword evidence="8 10" id="KW-0927">Auxin signaling pathway</keyword>
<evidence type="ECO:0000256" key="8">
    <source>
        <dbReference type="ARBA" id="ARBA00023294"/>
    </source>
</evidence>
<keyword evidence="4 10" id="KW-0678">Repressor</keyword>
<dbReference type="Gene3D" id="3.10.20.90">
    <property type="entry name" value="Phosphatidylinositol 3-kinase Catalytic Subunit, Chain A, domain 1"/>
    <property type="match status" value="1"/>
</dbReference>
<dbReference type="Proteomes" id="UP000501690">
    <property type="component" value="Linkage Group LG9"/>
</dbReference>
<feature type="compositionally biased region" description="Polar residues" evidence="11">
    <location>
        <begin position="46"/>
        <end position="58"/>
    </location>
</feature>
<comment type="similarity">
    <text evidence="2 10">Belongs to the Aux/IAA family.</text>
</comment>
<organism evidence="13 14">
    <name type="scientific">Vigna unguiculata</name>
    <name type="common">Cowpea</name>
    <dbReference type="NCBI Taxonomy" id="3917"/>
    <lineage>
        <taxon>Eukaryota</taxon>
        <taxon>Viridiplantae</taxon>
        <taxon>Streptophyta</taxon>
        <taxon>Embryophyta</taxon>
        <taxon>Tracheophyta</taxon>
        <taxon>Spermatophyta</taxon>
        <taxon>Magnoliopsida</taxon>
        <taxon>eudicotyledons</taxon>
        <taxon>Gunneridae</taxon>
        <taxon>Pentapetalae</taxon>
        <taxon>rosids</taxon>
        <taxon>fabids</taxon>
        <taxon>Fabales</taxon>
        <taxon>Fabaceae</taxon>
        <taxon>Papilionoideae</taxon>
        <taxon>50 kb inversion clade</taxon>
        <taxon>NPAAA clade</taxon>
        <taxon>indigoferoid/millettioid clade</taxon>
        <taxon>Phaseoleae</taxon>
        <taxon>Vigna</taxon>
    </lineage>
</organism>
<dbReference type="EMBL" id="CP039353">
    <property type="protein sequence ID" value="QCE07577.1"/>
    <property type="molecule type" value="Genomic_DNA"/>
</dbReference>
<keyword evidence="6 10" id="KW-0804">Transcription</keyword>
<comment type="subcellular location">
    <subcellularLocation>
        <location evidence="1 10">Nucleus</location>
    </subcellularLocation>
</comment>
<evidence type="ECO:0000256" key="3">
    <source>
        <dbReference type="ARBA" id="ARBA00011726"/>
    </source>
</evidence>
<dbReference type="PROSITE" id="PS51745">
    <property type="entry name" value="PB1"/>
    <property type="match status" value="1"/>
</dbReference>
<evidence type="ECO:0000256" key="5">
    <source>
        <dbReference type="ARBA" id="ARBA00023015"/>
    </source>
</evidence>
<dbReference type="GO" id="GO:0006355">
    <property type="term" value="P:regulation of DNA-templated transcription"/>
    <property type="evidence" value="ECO:0007669"/>
    <property type="project" value="InterPro"/>
</dbReference>
<dbReference type="GO" id="GO:0005634">
    <property type="term" value="C:nucleus"/>
    <property type="evidence" value="ECO:0007669"/>
    <property type="project" value="UniProtKB-SubCell"/>
</dbReference>
<accession>A0A4D6N6H3</accession>
<name>A0A4D6N6H3_VIGUN</name>
<dbReference type="FunFam" id="3.10.20.90:FF:000078">
    <property type="entry name" value="Auxin-responsive protein"/>
    <property type="match status" value="1"/>
</dbReference>
<evidence type="ECO:0000256" key="10">
    <source>
        <dbReference type="RuleBase" id="RU004549"/>
    </source>
</evidence>
<feature type="domain" description="PB1" evidence="12">
    <location>
        <begin position="94"/>
        <end position="181"/>
    </location>
</feature>
<evidence type="ECO:0000313" key="14">
    <source>
        <dbReference type="Proteomes" id="UP000501690"/>
    </source>
</evidence>
<dbReference type="AlphaFoldDB" id="A0A4D6N6H3"/>
<comment type="function">
    <text evidence="9">Aux/IAA proteins are short-lived transcriptional factors that function as repressors of early auxin response genes at low auxin concentrations. Repression is thought to result from the interaction with auxin response factors (ARFs), proteins that bind to the auxin-responsive promoter element (AuxRE). Formation of heterodimers with ARF proteins may alter their ability to modulate early auxin response genes expression.</text>
</comment>
<evidence type="ECO:0000256" key="6">
    <source>
        <dbReference type="ARBA" id="ARBA00023163"/>
    </source>
</evidence>
<dbReference type="GO" id="GO:0009734">
    <property type="term" value="P:auxin-activated signaling pathway"/>
    <property type="evidence" value="ECO:0007669"/>
    <property type="project" value="UniProtKB-UniRule"/>
</dbReference>
<proteinExistence type="inferred from homology"/>
<evidence type="ECO:0000256" key="1">
    <source>
        <dbReference type="ARBA" id="ARBA00004123"/>
    </source>
</evidence>
<evidence type="ECO:0000313" key="13">
    <source>
        <dbReference type="EMBL" id="QCE07577.1"/>
    </source>
</evidence>
<dbReference type="InterPro" id="IPR033389">
    <property type="entry name" value="AUX/IAA_dom"/>
</dbReference>
<keyword evidence="5 10" id="KW-0805">Transcription regulation</keyword>
<reference evidence="13 14" key="1">
    <citation type="submission" date="2019-04" db="EMBL/GenBank/DDBJ databases">
        <title>An improved genome assembly and genetic linkage map for asparagus bean, Vigna unguiculata ssp. sesquipedialis.</title>
        <authorList>
            <person name="Xia Q."/>
            <person name="Zhang R."/>
            <person name="Dong Y."/>
        </authorList>
    </citation>
    <scope>NUCLEOTIDE SEQUENCE [LARGE SCALE GENOMIC DNA]</scope>
    <source>
        <tissue evidence="13">Leaf</tissue>
    </source>
</reference>
<dbReference type="PANTHER" id="PTHR31734">
    <property type="entry name" value="AUXIN-RESPONSIVE PROTEIN IAA17"/>
    <property type="match status" value="1"/>
</dbReference>
<evidence type="ECO:0000256" key="9">
    <source>
        <dbReference type="ARBA" id="ARBA00025283"/>
    </source>
</evidence>
<evidence type="ECO:0000256" key="2">
    <source>
        <dbReference type="ARBA" id="ARBA00006728"/>
    </source>
</evidence>
<evidence type="ECO:0000256" key="7">
    <source>
        <dbReference type="ARBA" id="ARBA00023242"/>
    </source>
</evidence>
<comment type="subunit">
    <text evidence="3 10">Homodimers and heterodimers.</text>
</comment>
<feature type="region of interest" description="Disordered" evidence="11">
    <location>
        <begin position="23"/>
        <end position="69"/>
    </location>
</feature>
<evidence type="ECO:0000256" key="4">
    <source>
        <dbReference type="ARBA" id="ARBA00022491"/>
    </source>
</evidence>
<sequence length="191" mass="21319">MESTVTYETDLNLKATELRLGLPGTEETQEKTLSPAVRITNKRPLTETSSEDTVSNAKKNVETETPPPAKAKIVGWPPIRSYRKNSFQENEGAGIYVKVSMDGAPYLRKIDLKVYGGYTQLLKALENMFKLTIGEYSEKEGYKGSDYAPTYEDKDGDWMLVGDVPWDMFVTSCKRLRIMKGSEARGLGCGV</sequence>
<evidence type="ECO:0000259" key="12">
    <source>
        <dbReference type="PROSITE" id="PS51745"/>
    </source>
</evidence>
<dbReference type="InterPro" id="IPR053793">
    <property type="entry name" value="PB1-like"/>
</dbReference>
<dbReference type="SUPFAM" id="SSF54277">
    <property type="entry name" value="CAD &amp; PB1 domains"/>
    <property type="match status" value="1"/>
</dbReference>
<dbReference type="OrthoDB" id="1926344at2759"/>
<protein>
    <recommendedName>
        <fullName evidence="10">Auxin-induced protein</fullName>
    </recommendedName>
</protein>
<dbReference type="PANTHER" id="PTHR31734:SF240">
    <property type="entry name" value="AUXIN-RESPONSIVE PROTEIN"/>
    <property type="match status" value="1"/>
</dbReference>
<keyword evidence="7 10" id="KW-0539">Nucleus</keyword>
<evidence type="ECO:0000256" key="11">
    <source>
        <dbReference type="SAM" id="MobiDB-lite"/>
    </source>
</evidence>
<keyword evidence="14" id="KW-1185">Reference proteome</keyword>
<dbReference type="Pfam" id="PF02309">
    <property type="entry name" value="AUX_IAA"/>
    <property type="match status" value="1"/>
</dbReference>
<gene>
    <name evidence="13" type="ORF">DEO72_LG9g2597</name>
</gene>